<accession>A0AAU9E6B5</accession>
<dbReference type="InterPro" id="IPR029787">
    <property type="entry name" value="Nucleotide_cyclase"/>
</dbReference>
<dbReference type="SUPFAM" id="SSF55073">
    <property type="entry name" value="Nucleotide cyclase"/>
    <property type="match status" value="1"/>
</dbReference>
<keyword evidence="2" id="KW-1003">Cell membrane</keyword>
<dbReference type="Pfam" id="PF17202">
    <property type="entry name" value="sCache_3_3"/>
    <property type="match status" value="1"/>
</dbReference>
<dbReference type="InterPro" id="IPR013767">
    <property type="entry name" value="PAS_fold"/>
</dbReference>
<evidence type="ECO:0000256" key="4">
    <source>
        <dbReference type="ARBA" id="ARBA00022679"/>
    </source>
</evidence>
<dbReference type="Gene3D" id="3.30.450.20">
    <property type="entry name" value="PAS domain"/>
    <property type="match status" value="2"/>
</dbReference>
<keyword evidence="3" id="KW-0597">Phosphoprotein</keyword>
<dbReference type="Pfam" id="PF00989">
    <property type="entry name" value="PAS"/>
    <property type="match status" value="2"/>
</dbReference>
<evidence type="ECO:0000259" key="14">
    <source>
        <dbReference type="PROSITE" id="PS50885"/>
    </source>
</evidence>
<dbReference type="InterPro" id="IPR033463">
    <property type="entry name" value="sCache_3"/>
</dbReference>
<evidence type="ECO:0000313" key="18">
    <source>
        <dbReference type="Proteomes" id="UP001321786"/>
    </source>
</evidence>
<dbReference type="AlphaFoldDB" id="A0AAU9E6B5"/>
<dbReference type="SMART" id="SM00091">
    <property type="entry name" value="PAS"/>
    <property type="match status" value="2"/>
</dbReference>
<comment type="subcellular location">
    <subcellularLocation>
        <location evidence="1">Cell membrane</location>
        <topology evidence="1">Multi-pass membrane protein</topology>
    </subcellularLocation>
</comment>
<feature type="domain" description="HD-GYP" evidence="16">
    <location>
        <begin position="660"/>
        <end position="851"/>
    </location>
</feature>
<dbReference type="CDD" id="cd01949">
    <property type="entry name" value="GGDEF"/>
    <property type="match status" value="1"/>
</dbReference>
<sequence>MINIKIKNKIILLSISISLFLILGIGTYSVVSFHNNLIKSSNEKLMSDLLLGEELLNEKIEGNWHVKNNKLYKGDVLINNNFEMVDKIAKLTGDTVTIFLDNERIATTVKLDNGYRALGTKVSDIVYDTVVKQGEIFLGKADVVGTINQTAYKPIKNSKGDILGIWYVGVPNTPYNEISNKFRNFIVIYGVIIMFIFIVISKYIADNIVRPIKLLEIGANRITSGDMDTEIGFIGNCEIGSLAVTFNLMREHLNNMVMKVSDVSNEFETLFKGSLDAIIKFDAKHKVLDINNTFTELFEYKLDEIRGLEVDLVVSNDEFIEHSKAITKKMLEGNNVSRKGVRFSKSGKELFLEIMGIPIVKDGKVIGGYSVYRDISKQVLYETKLRRQKSTFESLFKNSYDAIVMIDKDRNVLEINDNFNKLFGYSIDELRDDNVDKAICYENFETLNDLTDKLMSGTKVVLEGVRYSKDKMPKNVNIKGVPIMENGEIIGGFGIYTDIGERKVSEKKMKYMSFHDELTDLFNRRYFESELVKFISKEFFPLSLIMADVNGLKLVNDAFGHEKGDLYLLKVSKILKKVSRHNEVVARLGGDEFVVLLPNTTYSDTEKIIKRIRKECEREKFENIDISVSFGVGTMTEEENYADFFKRVEDNMYREKLIESPFIKNKMFDSIIDELYENSHREKEHSELVSKYCQLIGKAIGLADRELEEVVLSGKLHDIGKIAIEESILNKQGRLSKSEHKKIRKHSEIGYRILNAINEMGEIPDYVLAHHEWWNGNGYPKKLKGEDIPIQSRIIAVADAFSAMIGYRVYRESLSKEDAIKELIKMSKVQFDPFIVNIFVEELKKENSELI</sequence>
<evidence type="ECO:0000256" key="1">
    <source>
        <dbReference type="ARBA" id="ARBA00004651"/>
    </source>
</evidence>
<dbReference type="SMART" id="SM00471">
    <property type="entry name" value="HDc"/>
    <property type="match status" value="1"/>
</dbReference>
<evidence type="ECO:0000259" key="16">
    <source>
        <dbReference type="PROSITE" id="PS51832"/>
    </source>
</evidence>
<dbReference type="CDD" id="cd00130">
    <property type="entry name" value="PAS"/>
    <property type="match status" value="2"/>
</dbReference>
<name>A0AAU9E6B5_9FIRM</name>
<dbReference type="PROSITE" id="PS50887">
    <property type="entry name" value="GGDEF"/>
    <property type="match status" value="1"/>
</dbReference>
<dbReference type="InterPro" id="IPR029151">
    <property type="entry name" value="Sensor-like_sf"/>
</dbReference>
<evidence type="ECO:0000259" key="13">
    <source>
        <dbReference type="PROSITE" id="PS50112"/>
    </source>
</evidence>
<dbReference type="NCBIfam" id="TIGR00254">
    <property type="entry name" value="GGDEF"/>
    <property type="match status" value="1"/>
</dbReference>
<dbReference type="GO" id="GO:0005886">
    <property type="term" value="C:plasma membrane"/>
    <property type="evidence" value="ECO:0007669"/>
    <property type="project" value="UniProtKB-SubCell"/>
</dbReference>
<dbReference type="Proteomes" id="UP001321786">
    <property type="component" value="Chromosome"/>
</dbReference>
<feature type="transmembrane region" description="Helical" evidence="12">
    <location>
        <begin position="12"/>
        <end position="31"/>
    </location>
</feature>
<dbReference type="SMART" id="SM00304">
    <property type="entry name" value="HAMP"/>
    <property type="match status" value="1"/>
</dbReference>
<dbReference type="InterPro" id="IPR043128">
    <property type="entry name" value="Rev_trsase/Diguanyl_cyclase"/>
</dbReference>
<evidence type="ECO:0000256" key="3">
    <source>
        <dbReference type="ARBA" id="ARBA00022553"/>
    </source>
</evidence>
<dbReference type="Gene3D" id="1.10.3210.10">
    <property type="entry name" value="Hypothetical protein af1432"/>
    <property type="match status" value="1"/>
</dbReference>
<feature type="domain" description="PAS" evidence="13">
    <location>
        <begin position="388"/>
        <end position="458"/>
    </location>
</feature>
<dbReference type="PANTHER" id="PTHR43155">
    <property type="entry name" value="CYCLIC DI-GMP PHOSPHODIESTERASE PA4108-RELATED"/>
    <property type="match status" value="1"/>
</dbReference>
<evidence type="ECO:0000256" key="8">
    <source>
        <dbReference type="ARBA" id="ARBA00022840"/>
    </source>
</evidence>
<keyword evidence="5 12" id="KW-0812">Transmembrane</keyword>
<evidence type="ECO:0008006" key="19">
    <source>
        <dbReference type="Google" id="ProtNLM"/>
    </source>
</evidence>
<evidence type="ECO:0000256" key="7">
    <source>
        <dbReference type="ARBA" id="ARBA00022777"/>
    </source>
</evidence>
<keyword evidence="18" id="KW-1185">Reference proteome</keyword>
<dbReference type="GO" id="GO:0005524">
    <property type="term" value="F:ATP binding"/>
    <property type="evidence" value="ECO:0007669"/>
    <property type="project" value="UniProtKB-KW"/>
</dbReference>
<keyword evidence="8" id="KW-0067">ATP-binding</keyword>
<keyword evidence="11 12" id="KW-0472">Membrane</keyword>
<organism evidence="17 18">
    <name type="scientific">Helicovermis profundi</name>
    <dbReference type="NCBI Taxonomy" id="3065157"/>
    <lineage>
        <taxon>Bacteria</taxon>
        <taxon>Bacillati</taxon>
        <taxon>Bacillota</taxon>
        <taxon>Clostridia</taxon>
        <taxon>Helicovermis</taxon>
    </lineage>
</organism>
<dbReference type="InterPro" id="IPR000160">
    <property type="entry name" value="GGDEF_dom"/>
</dbReference>
<evidence type="ECO:0000259" key="15">
    <source>
        <dbReference type="PROSITE" id="PS50887"/>
    </source>
</evidence>
<dbReference type="SUPFAM" id="SSF109604">
    <property type="entry name" value="HD-domain/PDEase-like"/>
    <property type="match status" value="1"/>
</dbReference>
<keyword evidence="4" id="KW-0808">Transferase</keyword>
<evidence type="ECO:0000256" key="5">
    <source>
        <dbReference type="ARBA" id="ARBA00022692"/>
    </source>
</evidence>
<dbReference type="Pfam" id="PF00990">
    <property type="entry name" value="GGDEF"/>
    <property type="match status" value="1"/>
</dbReference>
<dbReference type="GO" id="GO:0006355">
    <property type="term" value="P:regulation of DNA-templated transcription"/>
    <property type="evidence" value="ECO:0007669"/>
    <property type="project" value="InterPro"/>
</dbReference>
<dbReference type="SUPFAM" id="SSF103190">
    <property type="entry name" value="Sensory domain-like"/>
    <property type="match status" value="1"/>
</dbReference>
<dbReference type="Gene3D" id="3.30.70.270">
    <property type="match status" value="1"/>
</dbReference>
<dbReference type="GO" id="GO:0000160">
    <property type="term" value="P:phosphorelay signal transduction system"/>
    <property type="evidence" value="ECO:0007669"/>
    <property type="project" value="UniProtKB-KW"/>
</dbReference>
<dbReference type="InterPro" id="IPR000014">
    <property type="entry name" value="PAS"/>
</dbReference>
<gene>
    <name evidence="17" type="ORF">HLPR_19860</name>
</gene>
<dbReference type="Pfam" id="PF13487">
    <property type="entry name" value="HD_5"/>
    <property type="match status" value="1"/>
</dbReference>
<dbReference type="CDD" id="cd00077">
    <property type="entry name" value="HDc"/>
    <property type="match status" value="1"/>
</dbReference>
<dbReference type="EMBL" id="AP028654">
    <property type="protein sequence ID" value="BEP29655.1"/>
    <property type="molecule type" value="Genomic_DNA"/>
</dbReference>
<dbReference type="Pfam" id="PF00672">
    <property type="entry name" value="HAMP"/>
    <property type="match status" value="1"/>
</dbReference>
<evidence type="ECO:0000256" key="12">
    <source>
        <dbReference type="SAM" id="Phobius"/>
    </source>
</evidence>
<dbReference type="KEGG" id="hprf:HLPR_19860"/>
<keyword evidence="10" id="KW-0902">Two-component regulatory system</keyword>
<protein>
    <recommendedName>
        <fullName evidence="19">Diguanylate cyclase</fullName>
    </recommendedName>
</protein>
<evidence type="ECO:0000256" key="10">
    <source>
        <dbReference type="ARBA" id="ARBA00023012"/>
    </source>
</evidence>
<evidence type="ECO:0000256" key="6">
    <source>
        <dbReference type="ARBA" id="ARBA00022741"/>
    </source>
</evidence>
<dbReference type="PANTHER" id="PTHR43155:SF2">
    <property type="entry name" value="CYCLIC DI-GMP PHOSPHODIESTERASE PA4108"/>
    <property type="match status" value="1"/>
</dbReference>
<dbReference type="InterPro" id="IPR037522">
    <property type="entry name" value="HD_GYP_dom"/>
</dbReference>
<dbReference type="InterPro" id="IPR003607">
    <property type="entry name" value="HD/PDEase_dom"/>
</dbReference>
<dbReference type="SUPFAM" id="SSF55785">
    <property type="entry name" value="PYP-like sensor domain (PAS domain)"/>
    <property type="match status" value="2"/>
</dbReference>
<dbReference type="PROSITE" id="PS50112">
    <property type="entry name" value="PAS"/>
    <property type="match status" value="1"/>
</dbReference>
<keyword evidence="9 12" id="KW-1133">Transmembrane helix</keyword>
<feature type="transmembrane region" description="Helical" evidence="12">
    <location>
        <begin position="186"/>
        <end position="205"/>
    </location>
</feature>
<dbReference type="NCBIfam" id="TIGR00229">
    <property type="entry name" value="sensory_box"/>
    <property type="match status" value="2"/>
</dbReference>
<dbReference type="PROSITE" id="PS51832">
    <property type="entry name" value="HD_GYP"/>
    <property type="match status" value="1"/>
</dbReference>
<dbReference type="SUPFAM" id="SSF158472">
    <property type="entry name" value="HAMP domain-like"/>
    <property type="match status" value="1"/>
</dbReference>
<keyword evidence="6" id="KW-0547">Nucleotide-binding</keyword>
<evidence type="ECO:0000313" key="17">
    <source>
        <dbReference type="EMBL" id="BEP29655.1"/>
    </source>
</evidence>
<dbReference type="RefSeq" id="WP_338535278.1">
    <property type="nucleotide sequence ID" value="NZ_AP028654.1"/>
</dbReference>
<feature type="domain" description="HAMP" evidence="14">
    <location>
        <begin position="206"/>
        <end position="258"/>
    </location>
</feature>
<feature type="domain" description="GGDEF" evidence="15">
    <location>
        <begin position="540"/>
        <end position="670"/>
    </location>
</feature>
<dbReference type="InterPro" id="IPR003660">
    <property type="entry name" value="HAMP_dom"/>
</dbReference>
<evidence type="ECO:0000256" key="9">
    <source>
        <dbReference type="ARBA" id="ARBA00022989"/>
    </source>
</evidence>
<dbReference type="PROSITE" id="PS50885">
    <property type="entry name" value="HAMP"/>
    <property type="match status" value="1"/>
</dbReference>
<dbReference type="GO" id="GO:0016301">
    <property type="term" value="F:kinase activity"/>
    <property type="evidence" value="ECO:0007669"/>
    <property type="project" value="UniProtKB-KW"/>
</dbReference>
<proteinExistence type="predicted"/>
<evidence type="ECO:0000256" key="2">
    <source>
        <dbReference type="ARBA" id="ARBA00022475"/>
    </source>
</evidence>
<reference evidence="17 18" key="1">
    <citation type="submission" date="2023-08" db="EMBL/GenBank/DDBJ databases">
        <title>Helicovermis profunda gen. nov., sp. nov., a novel mesophilic, fermentative bacterium within the Bacillota from a deep-sea hydrothermal vent chimney.</title>
        <authorList>
            <person name="Miyazaki U."/>
            <person name="Mizutani D."/>
            <person name="Hashimoto Y."/>
            <person name="Tame A."/>
            <person name="Sawayama S."/>
            <person name="Miyazaki J."/>
            <person name="Takai K."/>
            <person name="Nakagawa S."/>
        </authorList>
    </citation>
    <scope>NUCLEOTIDE SEQUENCE [LARGE SCALE GENOMIC DNA]</scope>
    <source>
        <strain evidence="17 18">S502</strain>
    </source>
</reference>
<dbReference type="CDD" id="cd06225">
    <property type="entry name" value="HAMP"/>
    <property type="match status" value="1"/>
</dbReference>
<keyword evidence="7" id="KW-0418">Kinase</keyword>
<dbReference type="SMART" id="SM00267">
    <property type="entry name" value="GGDEF"/>
    <property type="match status" value="1"/>
</dbReference>
<evidence type="ECO:0000256" key="11">
    <source>
        <dbReference type="ARBA" id="ARBA00023136"/>
    </source>
</evidence>
<dbReference type="Gene3D" id="6.10.340.10">
    <property type="match status" value="1"/>
</dbReference>
<dbReference type="InterPro" id="IPR035965">
    <property type="entry name" value="PAS-like_dom_sf"/>
</dbReference>